<sequence length="76" mass="8567">MTNRPLKTCDECGSLFFADTSRMDSLCPECAHLLYGYEPCVHTFVNGRCSRCHWDGSVSDYGRKLKQERDDGDLGA</sequence>
<keyword evidence="2" id="KW-1185">Reference proteome</keyword>
<name>A0A399FCT0_9DEIN</name>
<organism evidence="1 2">
    <name type="scientific">Meiothermus granaticius NBRC 107808</name>
    <dbReference type="NCBI Taxonomy" id="1227551"/>
    <lineage>
        <taxon>Bacteria</taxon>
        <taxon>Thermotogati</taxon>
        <taxon>Deinococcota</taxon>
        <taxon>Deinococci</taxon>
        <taxon>Thermales</taxon>
        <taxon>Thermaceae</taxon>
        <taxon>Meiothermus</taxon>
    </lineage>
</organism>
<dbReference type="EMBL" id="QWLB01000009">
    <property type="protein sequence ID" value="RIH93129.1"/>
    <property type="molecule type" value="Genomic_DNA"/>
</dbReference>
<protein>
    <submittedName>
        <fullName evidence="1">Uncharacterized protein</fullName>
    </submittedName>
</protein>
<dbReference type="AlphaFoldDB" id="A0A399FCT0"/>
<evidence type="ECO:0000313" key="2">
    <source>
        <dbReference type="Proteomes" id="UP000266178"/>
    </source>
</evidence>
<dbReference type="OrthoDB" id="9789980at2"/>
<accession>A0A399FCT0</accession>
<gene>
    <name evidence="1" type="ORF">Mgrana_00927</name>
</gene>
<comment type="caution">
    <text evidence="1">The sequence shown here is derived from an EMBL/GenBank/DDBJ whole genome shotgun (WGS) entry which is preliminary data.</text>
</comment>
<proteinExistence type="predicted"/>
<evidence type="ECO:0000313" key="1">
    <source>
        <dbReference type="EMBL" id="RIH93129.1"/>
    </source>
</evidence>
<reference evidence="1 2" key="1">
    <citation type="submission" date="2018-08" db="EMBL/GenBank/DDBJ databases">
        <title>Meiothermus granaticius genome AF-68 sequencing project.</title>
        <authorList>
            <person name="Da Costa M.S."/>
            <person name="Albuquerque L."/>
            <person name="Raposo P."/>
            <person name="Froufe H.J.C."/>
            <person name="Barroso C.S."/>
            <person name="Egas C."/>
        </authorList>
    </citation>
    <scope>NUCLEOTIDE SEQUENCE [LARGE SCALE GENOMIC DNA]</scope>
    <source>
        <strain evidence="1 2">AF-68</strain>
    </source>
</reference>
<dbReference type="Proteomes" id="UP000266178">
    <property type="component" value="Unassembled WGS sequence"/>
</dbReference>